<dbReference type="InterPro" id="IPR029063">
    <property type="entry name" value="SAM-dependent_MTases_sf"/>
</dbReference>
<gene>
    <name evidence="1" type="ORF">PCOR1329_LOCUS6503</name>
</gene>
<comment type="caution">
    <text evidence="1">The sequence shown here is derived from an EMBL/GenBank/DDBJ whole genome shotgun (WGS) entry which is preliminary data.</text>
</comment>
<dbReference type="Gene3D" id="3.40.50.150">
    <property type="entry name" value="Vaccinia Virus protein VP39"/>
    <property type="match status" value="1"/>
</dbReference>
<dbReference type="Proteomes" id="UP001189429">
    <property type="component" value="Unassembled WGS sequence"/>
</dbReference>
<reference evidence="1" key="1">
    <citation type="submission" date="2023-10" db="EMBL/GenBank/DDBJ databases">
        <authorList>
            <person name="Chen Y."/>
            <person name="Shah S."/>
            <person name="Dougan E. K."/>
            <person name="Thang M."/>
            <person name="Chan C."/>
        </authorList>
    </citation>
    <scope>NUCLEOTIDE SEQUENCE [LARGE SCALE GENOMIC DNA]</scope>
</reference>
<accession>A0ABN9Q036</accession>
<keyword evidence="2" id="KW-1185">Reference proteome</keyword>
<name>A0ABN9Q036_9DINO</name>
<dbReference type="EMBL" id="CAUYUJ010001744">
    <property type="protein sequence ID" value="CAK0797422.1"/>
    <property type="molecule type" value="Genomic_DNA"/>
</dbReference>
<evidence type="ECO:0000313" key="1">
    <source>
        <dbReference type="EMBL" id="CAK0797422.1"/>
    </source>
</evidence>
<proteinExistence type="predicted"/>
<protein>
    <submittedName>
        <fullName evidence="1">Uncharacterized protein</fullName>
    </submittedName>
</protein>
<organism evidence="1 2">
    <name type="scientific">Prorocentrum cordatum</name>
    <dbReference type="NCBI Taxonomy" id="2364126"/>
    <lineage>
        <taxon>Eukaryota</taxon>
        <taxon>Sar</taxon>
        <taxon>Alveolata</taxon>
        <taxon>Dinophyceae</taxon>
        <taxon>Prorocentrales</taxon>
        <taxon>Prorocentraceae</taxon>
        <taxon>Prorocentrum</taxon>
    </lineage>
</organism>
<sequence length="383" mass="43757">MELGNVQLLVEKEVRRIRDRASLARWVFLSAGRPRADLARLRVDGRGRRDRRSGLFVVILRVQALVRRAFPVEVKLSDLIKNVCCLGAKHRQDVSQALGRQPVVTQAADISPVRRERLCWCDWGPLTQWQGVVDELQEVEKEVVPGGADDFKRWLREGRRWCGTGCEKQRLPTFARCAPRACAGSRPKGLHQCSQGELARWRTHVCRAAPCQLRAAHCLRWSGGGLEPADPVAQEMLMDFPHGRTVAAMAAQFRKTRELERYLGDVPNVVLLWQQVSSFATSEGVVRMAADYDEDALVLHQVRCGREAQQDMRVQMVEELARRAEVRGPGVRLHSLELMRFGLWPRRLISWAEETALVWRWRWKGRVTALGFLTRRLLYVGGF</sequence>
<evidence type="ECO:0000313" key="2">
    <source>
        <dbReference type="Proteomes" id="UP001189429"/>
    </source>
</evidence>
<feature type="non-terminal residue" evidence="1">
    <location>
        <position position="383"/>
    </location>
</feature>